<dbReference type="AlphaFoldDB" id="A0A4Z1BQ83"/>
<proteinExistence type="predicted"/>
<dbReference type="RefSeq" id="WP_135834375.1">
    <property type="nucleotide sequence ID" value="NZ_SRPE01000002.1"/>
</dbReference>
<dbReference type="Proteomes" id="UP000297998">
    <property type="component" value="Unassembled WGS sequence"/>
</dbReference>
<name>A0A4Z1BQ83_9FLAO</name>
<protein>
    <submittedName>
        <fullName evidence="1">Uncharacterized protein</fullName>
    </submittedName>
</protein>
<evidence type="ECO:0000313" key="2">
    <source>
        <dbReference type="Proteomes" id="UP000297998"/>
    </source>
</evidence>
<evidence type="ECO:0000313" key="1">
    <source>
        <dbReference type="EMBL" id="TGN29664.1"/>
    </source>
</evidence>
<comment type="caution">
    <text evidence="1">The sequence shown here is derived from an EMBL/GenBank/DDBJ whole genome shotgun (WGS) entry which is preliminary data.</text>
</comment>
<dbReference type="OrthoDB" id="7055505at2"/>
<dbReference type="Pfam" id="PF18950">
    <property type="entry name" value="DUF5694"/>
    <property type="match status" value="1"/>
</dbReference>
<reference evidence="1 2" key="1">
    <citation type="submission" date="2019-03" db="EMBL/GenBank/DDBJ databases">
        <title>Empedobacter tilapiae sp. nov., isolated from an intestine of Nile tilapia Oreochromis niloticus.</title>
        <authorList>
            <person name="Kim Y.-O."/>
            <person name="Yoon J.-H."/>
        </authorList>
    </citation>
    <scope>NUCLEOTIDE SEQUENCE [LARGE SCALE GENOMIC DNA]</scope>
    <source>
        <strain evidence="1 2">MRS2</strain>
    </source>
</reference>
<accession>A0A4Z1BQ83</accession>
<dbReference type="EMBL" id="SRPE01000002">
    <property type="protein sequence ID" value="TGN29664.1"/>
    <property type="molecule type" value="Genomic_DNA"/>
</dbReference>
<dbReference type="InterPro" id="IPR043749">
    <property type="entry name" value="DUF5694"/>
</dbReference>
<gene>
    <name evidence="1" type="ORF">E4J94_02850</name>
</gene>
<organism evidence="1 2">
    <name type="scientific">Empedobacter tilapiae</name>
    <dbReference type="NCBI Taxonomy" id="2491114"/>
    <lineage>
        <taxon>Bacteria</taxon>
        <taxon>Pseudomonadati</taxon>
        <taxon>Bacteroidota</taxon>
        <taxon>Flavobacteriia</taxon>
        <taxon>Flavobacteriales</taxon>
        <taxon>Weeksellaceae</taxon>
        <taxon>Empedobacter</taxon>
    </lineage>
</organism>
<keyword evidence="2" id="KW-1185">Reference proteome</keyword>
<sequence>MKNLFIAIATFIGTMNLSAQTKYHFQTKFDDAVAVLNMGTFHMGYTPDANTTEFDENNNDNVRQIHEIAKQIAAFKPTIILVEQNPSRNKMLNQIYQEYLLNPKMSFENPTEVQLLAYEVGRLSGTKKIYGINHQEDYMYMIGDLLKEQDDSVSINRYMELFRANELKNGMKKKDLKIKEMLQFYNHPDFLDSSIGMNADMLTTVSFRKYPVGAEQAAKYYHRNLAMFSNMNNVPITKDDRIFVLMGATHTAFFKDFLRRSPKFKEVNTLDYLK</sequence>